<sequence>MAIGRGTQEPRKANVTPIFKVERWQIFLRFHSLEDVPVSQPSLLQKVAQWKLSVSREALEATVGKEAKHVDGGAFKAEETIAIGSSDLPYGVPPVGYP</sequence>
<evidence type="ECO:0000313" key="1">
    <source>
        <dbReference type="EMBL" id="KAJ7406695.1"/>
    </source>
</evidence>
<accession>A0ABQ9CUV1</accession>
<dbReference type="EMBL" id="WHWB01034636">
    <property type="protein sequence ID" value="KAJ7406695.1"/>
    <property type="molecule type" value="Genomic_DNA"/>
</dbReference>
<reference evidence="1" key="1">
    <citation type="submission" date="2019-10" db="EMBL/GenBank/DDBJ databases">
        <authorList>
            <person name="Soares A.E.R."/>
            <person name="Aleixo A."/>
            <person name="Schneider P."/>
            <person name="Miyaki C.Y."/>
            <person name="Schneider M.P."/>
            <person name="Mello C."/>
            <person name="Vasconcelos A.T.R."/>
        </authorList>
    </citation>
    <scope>NUCLEOTIDE SEQUENCE</scope>
    <source>
        <tissue evidence="1">Muscle</tissue>
    </source>
</reference>
<keyword evidence="2" id="KW-1185">Reference proteome</keyword>
<dbReference type="Proteomes" id="UP001145742">
    <property type="component" value="Unassembled WGS sequence"/>
</dbReference>
<comment type="caution">
    <text evidence="1">The sequence shown here is derived from an EMBL/GenBank/DDBJ whole genome shotgun (WGS) entry which is preliminary data.</text>
</comment>
<organism evidence="1 2">
    <name type="scientific">Willisornis vidua</name>
    <name type="common">Xingu scale-backed antbird</name>
    <dbReference type="NCBI Taxonomy" id="1566151"/>
    <lineage>
        <taxon>Eukaryota</taxon>
        <taxon>Metazoa</taxon>
        <taxon>Chordata</taxon>
        <taxon>Craniata</taxon>
        <taxon>Vertebrata</taxon>
        <taxon>Euteleostomi</taxon>
        <taxon>Archelosauria</taxon>
        <taxon>Archosauria</taxon>
        <taxon>Dinosauria</taxon>
        <taxon>Saurischia</taxon>
        <taxon>Theropoda</taxon>
        <taxon>Coelurosauria</taxon>
        <taxon>Aves</taxon>
        <taxon>Neognathae</taxon>
        <taxon>Neoaves</taxon>
        <taxon>Telluraves</taxon>
        <taxon>Australaves</taxon>
        <taxon>Passeriformes</taxon>
        <taxon>Thamnophilidae</taxon>
        <taxon>Willisornis</taxon>
    </lineage>
</organism>
<proteinExistence type="predicted"/>
<name>A0ABQ9CUV1_9PASS</name>
<gene>
    <name evidence="1" type="ORF">WISP_131894</name>
</gene>
<evidence type="ECO:0000313" key="2">
    <source>
        <dbReference type="Proteomes" id="UP001145742"/>
    </source>
</evidence>
<protein>
    <submittedName>
        <fullName evidence="1">Uncharacterized protein</fullName>
    </submittedName>
</protein>